<feature type="domain" description="F-box" evidence="2">
    <location>
        <begin position="38"/>
        <end position="86"/>
    </location>
</feature>
<sequence length="402" mass="46740">MSKGNTAKKRKSIKVVENEPAAKVRRSRQLKEEEKAPVLAMPIMPYDVLVHIFSKLDREDLDSCSAVCKHWHNVVEDAEKELPKRAIDIRFDRGIFDSITVTKEDSRNDKAVRIDVASIRKNPDRHIFKNAVVKCMDERLLAGDALEEKMKKICELAGDRIPVEKFHLIIASGMSLTEHLEKFKRCFLLYVNTSKLMINMKSSMFDSIFRYERKWSLLEFGPDVEVEIETDWKFDIESHGRHIHMFDDLYLIQIQSYKQSAIESLQKFFSCSKFKSPNCIQLTITVSREQAQDIFSWIIEGFRNAFEPPKFFKKLVLKVNIEVPKQRFGRYPGVLEEFGRDPSVFEGVLPRNGFKFSREEPGANDMPAPIYCLVHTNFRNWALEAKKLNDSLELKLIKVENP</sequence>
<dbReference type="InterPro" id="IPR001810">
    <property type="entry name" value="F-box_dom"/>
</dbReference>
<organism evidence="3 4">
    <name type="scientific">Acrobeloides nanus</name>
    <dbReference type="NCBI Taxonomy" id="290746"/>
    <lineage>
        <taxon>Eukaryota</taxon>
        <taxon>Metazoa</taxon>
        <taxon>Ecdysozoa</taxon>
        <taxon>Nematoda</taxon>
        <taxon>Chromadorea</taxon>
        <taxon>Rhabditida</taxon>
        <taxon>Tylenchina</taxon>
        <taxon>Cephalobomorpha</taxon>
        <taxon>Cephaloboidea</taxon>
        <taxon>Cephalobidae</taxon>
        <taxon>Acrobeloides</taxon>
    </lineage>
</organism>
<dbReference type="InterPro" id="IPR036047">
    <property type="entry name" value="F-box-like_dom_sf"/>
</dbReference>
<name>A0A914ELJ3_9BILA</name>
<dbReference type="CDD" id="cd09917">
    <property type="entry name" value="F-box_SF"/>
    <property type="match status" value="1"/>
</dbReference>
<accession>A0A914ELJ3</accession>
<dbReference type="SUPFAM" id="SSF81383">
    <property type="entry name" value="F-box domain"/>
    <property type="match status" value="1"/>
</dbReference>
<reference evidence="4" key="1">
    <citation type="submission" date="2022-11" db="UniProtKB">
        <authorList>
            <consortium name="WormBaseParasite"/>
        </authorList>
    </citation>
    <scope>IDENTIFICATION</scope>
</reference>
<evidence type="ECO:0000256" key="1">
    <source>
        <dbReference type="SAM" id="MobiDB-lite"/>
    </source>
</evidence>
<evidence type="ECO:0000313" key="3">
    <source>
        <dbReference type="Proteomes" id="UP000887540"/>
    </source>
</evidence>
<evidence type="ECO:0000259" key="2">
    <source>
        <dbReference type="PROSITE" id="PS50181"/>
    </source>
</evidence>
<dbReference type="PROSITE" id="PS50181">
    <property type="entry name" value="FBOX"/>
    <property type="match status" value="1"/>
</dbReference>
<dbReference type="WBParaSite" id="ACRNAN_scaffold933.g23622.t1">
    <property type="protein sequence ID" value="ACRNAN_scaffold933.g23622.t1"/>
    <property type="gene ID" value="ACRNAN_scaffold933.g23622"/>
</dbReference>
<evidence type="ECO:0000313" key="4">
    <source>
        <dbReference type="WBParaSite" id="ACRNAN_scaffold933.g23622.t1"/>
    </source>
</evidence>
<feature type="compositionally biased region" description="Basic residues" evidence="1">
    <location>
        <begin position="1"/>
        <end position="13"/>
    </location>
</feature>
<feature type="region of interest" description="Disordered" evidence="1">
    <location>
        <begin position="1"/>
        <end position="20"/>
    </location>
</feature>
<proteinExistence type="predicted"/>
<dbReference type="Proteomes" id="UP000887540">
    <property type="component" value="Unplaced"/>
</dbReference>
<dbReference type="Gene3D" id="1.20.1280.50">
    <property type="match status" value="1"/>
</dbReference>
<dbReference type="Pfam" id="PF12937">
    <property type="entry name" value="F-box-like"/>
    <property type="match status" value="1"/>
</dbReference>
<dbReference type="AlphaFoldDB" id="A0A914ELJ3"/>
<dbReference type="SMART" id="SM00256">
    <property type="entry name" value="FBOX"/>
    <property type="match status" value="1"/>
</dbReference>
<protein>
    <submittedName>
        <fullName evidence="4">F-box domain-containing protein</fullName>
    </submittedName>
</protein>
<keyword evidence="3" id="KW-1185">Reference proteome</keyword>